<dbReference type="Proteomes" id="UP000236291">
    <property type="component" value="Unassembled WGS sequence"/>
</dbReference>
<evidence type="ECO:0000313" key="2">
    <source>
        <dbReference type="EMBL" id="PNX76842.1"/>
    </source>
</evidence>
<reference evidence="2 3" key="1">
    <citation type="journal article" date="2014" name="Am. J. Bot.">
        <title>Genome assembly and annotation for red clover (Trifolium pratense; Fabaceae).</title>
        <authorList>
            <person name="Istvanek J."/>
            <person name="Jaros M."/>
            <person name="Krenek A."/>
            <person name="Repkova J."/>
        </authorList>
    </citation>
    <scope>NUCLEOTIDE SEQUENCE [LARGE SCALE GENOMIC DNA]</scope>
    <source>
        <strain evidence="3">cv. Tatra</strain>
        <tissue evidence="2">Young leaves</tissue>
    </source>
</reference>
<name>A0A2K3LE90_TRIPR</name>
<evidence type="ECO:0008006" key="4">
    <source>
        <dbReference type="Google" id="ProtNLM"/>
    </source>
</evidence>
<keyword evidence="1" id="KW-0732">Signal</keyword>
<proteinExistence type="predicted"/>
<evidence type="ECO:0000256" key="1">
    <source>
        <dbReference type="SAM" id="SignalP"/>
    </source>
</evidence>
<reference evidence="2 3" key="2">
    <citation type="journal article" date="2017" name="Front. Plant Sci.">
        <title>Gene Classification and Mining of Molecular Markers Useful in Red Clover (Trifolium pratense) Breeding.</title>
        <authorList>
            <person name="Istvanek J."/>
            <person name="Dluhosova J."/>
            <person name="Dluhos P."/>
            <person name="Patkova L."/>
            <person name="Nedelnik J."/>
            <person name="Repkova J."/>
        </authorList>
    </citation>
    <scope>NUCLEOTIDE SEQUENCE [LARGE SCALE GENOMIC DNA]</scope>
    <source>
        <strain evidence="3">cv. Tatra</strain>
        <tissue evidence="2">Young leaves</tissue>
    </source>
</reference>
<feature type="chain" id="PRO_5014355632" description="RNase H type-1 domain-containing protein" evidence="1">
    <location>
        <begin position="21"/>
        <end position="230"/>
    </location>
</feature>
<dbReference type="AlphaFoldDB" id="A0A2K3LE90"/>
<organism evidence="2 3">
    <name type="scientific">Trifolium pratense</name>
    <name type="common">Red clover</name>
    <dbReference type="NCBI Taxonomy" id="57577"/>
    <lineage>
        <taxon>Eukaryota</taxon>
        <taxon>Viridiplantae</taxon>
        <taxon>Streptophyta</taxon>
        <taxon>Embryophyta</taxon>
        <taxon>Tracheophyta</taxon>
        <taxon>Spermatophyta</taxon>
        <taxon>Magnoliopsida</taxon>
        <taxon>eudicotyledons</taxon>
        <taxon>Gunneridae</taxon>
        <taxon>Pentapetalae</taxon>
        <taxon>rosids</taxon>
        <taxon>fabids</taxon>
        <taxon>Fabales</taxon>
        <taxon>Fabaceae</taxon>
        <taxon>Papilionoideae</taxon>
        <taxon>50 kb inversion clade</taxon>
        <taxon>NPAAA clade</taxon>
        <taxon>Hologalegina</taxon>
        <taxon>IRL clade</taxon>
        <taxon>Trifolieae</taxon>
        <taxon>Trifolium</taxon>
    </lineage>
</organism>
<accession>A0A2K3LE90</accession>
<evidence type="ECO:0000313" key="3">
    <source>
        <dbReference type="Proteomes" id="UP000236291"/>
    </source>
</evidence>
<dbReference type="EMBL" id="ASHM01031359">
    <property type="protein sequence ID" value="PNX76842.1"/>
    <property type="molecule type" value="Genomic_DNA"/>
</dbReference>
<dbReference type="ExpressionAtlas" id="A0A2K3LE90">
    <property type="expression patterns" value="baseline"/>
</dbReference>
<sequence length="230" mass="26542">MVEACALYLSVRLLAECCFTQVVFESDCNNLIRKLNDQRYNSRCLQKEETINHAFMECQRAAKPWFGSRLGIRFDNNHKNFIDWLAHSINNLNNEDLSYVASITYGIWYARNCQVFENRDIDDKVINGKALENILEYQKNISIEQAISRGVSTNNHVPHPTATLPITGKNPIKALLKVISMLTSQLKDDGAWVPSFKMTKAKSWPLRLGRYLVITIQKRQRRVRFTTRSG</sequence>
<comment type="caution">
    <text evidence="2">The sequence shown here is derived from an EMBL/GenBank/DDBJ whole genome shotgun (WGS) entry which is preliminary data.</text>
</comment>
<gene>
    <name evidence="2" type="ORF">L195_g032801</name>
</gene>
<protein>
    <recommendedName>
        <fullName evidence="4">RNase H type-1 domain-containing protein</fullName>
    </recommendedName>
</protein>
<feature type="signal peptide" evidence="1">
    <location>
        <begin position="1"/>
        <end position="20"/>
    </location>
</feature>